<evidence type="ECO:0000259" key="3">
    <source>
        <dbReference type="SMART" id="SM00451"/>
    </source>
</evidence>
<dbReference type="SMART" id="SM00451">
    <property type="entry name" value="ZnF_U1"/>
    <property type="match status" value="4"/>
</dbReference>
<gene>
    <name evidence="4" type="ORF">BU23DRAFT_565739</name>
</gene>
<dbReference type="GO" id="GO:0008270">
    <property type="term" value="F:zinc ion binding"/>
    <property type="evidence" value="ECO:0007669"/>
    <property type="project" value="UniProtKB-KW"/>
</dbReference>
<feature type="domain" description="U1-type" evidence="3">
    <location>
        <begin position="107"/>
        <end position="140"/>
    </location>
</feature>
<dbReference type="InterPro" id="IPR003604">
    <property type="entry name" value="Matrin/U1-like-C_Znf_C2H2"/>
</dbReference>
<evidence type="ECO:0000256" key="2">
    <source>
        <dbReference type="SAM" id="MobiDB-lite"/>
    </source>
</evidence>
<sequence length="335" mass="37572">MFASPFNSAAQQKDRTSSISSITNVLNPIEESAHPQSTRQKSPSIAGSPSKVQLDRPREVNQTPEGLGVEDLEKRFCSVCQVSISPRSWQSHEQTIKHQKALGIEEPEKRFCSACQVSVIASSWSLHERTIKHQQAMGVEDPEKRFCPLCQVSVMVSTWYHHERTIKHQKALGVAEPARLARNAETHFCEACNVTVQKSSWEDHLMTLKHQKATGPADDVSTASGDLECGLISCPENVRVLHEEVTQQLCWFQRPLEGASQNGTFGTSILPRRILQNREESKIKPTLWTGFLNFDSDGFLFHHVQVLMYRASLNLSFSNQYVLIASKGRQAFGTT</sequence>
<feature type="region of interest" description="Disordered" evidence="2">
    <location>
        <begin position="1"/>
        <end position="65"/>
    </location>
</feature>
<evidence type="ECO:0000256" key="1">
    <source>
        <dbReference type="ARBA" id="ARBA00022771"/>
    </source>
</evidence>
<feature type="compositionally biased region" description="Polar residues" evidence="2">
    <location>
        <begin position="1"/>
        <end position="26"/>
    </location>
</feature>
<feature type="domain" description="U1-type" evidence="3">
    <location>
        <begin position="142"/>
        <end position="175"/>
    </location>
</feature>
<organism evidence="4 5">
    <name type="scientific">Bimuria novae-zelandiae CBS 107.79</name>
    <dbReference type="NCBI Taxonomy" id="1447943"/>
    <lineage>
        <taxon>Eukaryota</taxon>
        <taxon>Fungi</taxon>
        <taxon>Dikarya</taxon>
        <taxon>Ascomycota</taxon>
        <taxon>Pezizomycotina</taxon>
        <taxon>Dothideomycetes</taxon>
        <taxon>Pleosporomycetidae</taxon>
        <taxon>Pleosporales</taxon>
        <taxon>Massarineae</taxon>
        <taxon>Didymosphaeriaceae</taxon>
        <taxon>Bimuria</taxon>
    </lineage>
</organism>
<dbReference type="GO" id="GO:0003676">
    <property type="term" value="F:nucleic acid binding"/>
    <property type="evidence" value="ECO:0007669"/>
    <property type="project" value="InterPro"/>
</dbReference>
<feature type="domain" description="U1-type" evidence="3">
    <location>
        <begin position="184"/>
        <end position="217"/>
    </location>
</feature>
<keyword evidence="1" id="KW-0863">Zinc-finger</keyword>
<feature type="compositionally biased region" description="Polar residues" evidence="2">
    <location>
        <begin position="34"/>
        <end position="51"/>
    </location>
</feature>
<accession>A0A6A5VNT7</accession>
<evidence type="ECO:0000313" key="5">
    <source>
        <dbReference type="Proteomes" id="UP000800036"/>
    </source>
</evidence>
<dbReference type="AlphaFoldDB" id="A0A6A5VNT7"/>
<protein>
    <recommendedName>
        <fullName evidence="3">U1-type domain-containing protein</fullName>
    </recommendedName>
</protein>
<dbReference type="EMBL" id="ML976666">
    <property type="protein sequence ID" value="KAF1976586.1"/>
    <property type="molecule type" value="Genomic_DNA"/>
</dbReference>
<name>A0A6A5VNT7_9PLEO</name>
<dbReference type="Proteomes" id="UP000800036">
    <property type="component" value="Unassembled WGS sequence"/>
</dbReference>
<feature type="domain" description="U1-type" evidence="3">
    <location>
        <begin position="72"/>
        <end position="105"/>
    </location>
</feature>
<reference evidence="4" key="1">
    <citation type="journal article" date="2020" name="Stud. Mycol.">
        <title>101 Dothideomycetes genomes: a test case for predicting lifestyles and emergence of pathogens.</title>
        <authorList>
            <person name="Haridas S."/>
            <person name="Albert R."/>
            <person name="Binder M."/>
            <person name="Bloem J."/>
            <person name="Labutti K."/>
            <person name="Salamov A."/>
            <person name="Andreopoulos B."/>
            <person name="Baker S."/>
            <person name="Barry K."/>
            <person name="Bills G."/>
            <person name="Bluhm B."/>
            <person name="Cannon C."/>
            <person name="Castanera R."/>
            <person name="Culley D."/>
            <person name="Daum C."/>
            <person name="Ezra D."/>
            <person name="Gonzalez J."/>
            <person name="Henrissat B."/>
            <person name="Kuo A."/>
            <person name="Liang C."/>
            <person name="Lipzen A."/>
            <person name="Lutzoni F."/>
            <person name="Magnuson J."/>
            <person name="Mondo S."/>
            <person name="Nolan M."/>
            <person name="Ohm R."/>
            <person name="Pangilinan J."/>
            <person name="Park H.-J."/>
            <person name="Ramirez L."/>
            <person name="Alfaro M."/>
            <person name="Sun H."/>
            <person name="Tritt A."/>
            <person name="Yoshinaga Y."/>
            <person name="Zwiers L.-H."/>
            <person name="Turgeon B."/>
            <person name="Goodwin S."/>
            <person name="Spatafora J."/>
            <person name="Crous P."/>
            <person name="Grigoriev I."/>
        </authorList>
    </citation>
    <scope>NUCLEOTIDE SEQUENCE</scope>
    <source>
        <strain evidence="4">CBS 107.79</strain>
    </source>
</reference>
<keyword evidence="1" id="KW-0479">Metal-binding</keyword>
<keyword evidence="1" id="KW-0862">Zinc</keyword>
<keyword evidence="5" id="KW-1185">Reference proteome</keyword>
<dbReference type="OrthoDB" id="10475563at2759"/>
<proteinExistence type="predicted"/>
<evidence type="ECO:0000313" key="4">
    <source>
        <dbReference type="EMBL" id="KAF1976586.1"/>
    </source>
</evidence>